<evidence type="ECO:0000313" key="2">
    <source>
        <dbReference type="Proteomes" id="UP001497700"/>
    </source>
</evidence>
<reference evidence="1 2" key="1">
    <citation type="journal article" date="2022" name="New Phytol.">
        <title>Ecological generalism drives hyperdiversity of secondary metabolite gene clusters in xylarialean endophytes.</title>
        <authorList>
            <person name="Franco M.E.E."/>
            <person name="Wisecaver J.H."/>
            <person name="Arnold A.E."/>
            <person name="Ju Y.M."/>
            <person name="Slot J.C."/>
            <person name="Ahrendt S."/>
            <person name="Moore L.P."/>
            <person name="Eastman K.E."/>
            <person name="Scott K."/>
            <person name="Konkel Z."/>
            <person name="Mondo S.J."/>
            <person name="Kuo A."/>
            <person name="Hayes R.D."/>
            <person name="Haridas S."/>
            <person name="Andreopoulos B."/>
            <person name="Riley R."/>
            <person name="LaButti K."/>
            <person name="Pangilinan J."/>
            <person name="Lipzen A."/>
            <person name="Amirebrahimi M."/>
            <person name="Yan J."/>
            <person name="Adam C."/>
            <person name="Keymanesh K."/>
            <person name="Ng V."/>
            <person name="Louie K."/>
            <person name="Northen T."/>
            <person name="Drula E."/>
            <person name="Henrissat B."/>
            <person name="Hsieh H.M."/>
            <person name="Youens-Clark K."/>
            <person name="Lutzoni F."/>
            <person name="Miadlikowska J."/>
            <person name="Eastwood D.C."/>
            <person name="Hamelin R.C."/>
            <person name="Grigoriev I.V."/>
            <person name="U'Ren J.M."/>
        </authorList>
    </citation>
    <scope>NUCLEOTIDE SEQUENCE [LARGE SCALE GENOMIC DNA]</scope>
    <source>
        <strain evidence="1 2">CBS 119005</strain>
    </source>
</reference>
<comment type="caution">
    <text evidence="1">The sequence shown here is derived from an EMBL/GenBank/DDBJ whole genome shotgun (WGS) entry which is preliminary data.</text>
</comment>
<sequence length="495" mass="52956">MMPSATDLETTRLLTGRPPAPEVTHPDSGSSGFSTAPKDPVRKRAPGAAIPEDYIIYVLPLACTAAFAIAATSATTVFAYAHIVCEDPAHCKDDEQSRYSGVVATATTIANVFGIIAVGILRQWTESYPRLGLCFWLLCRSLGVAVLAFGVLWRSIYIAIVGRVFDGLATDNILHYTLAAIYIRTSEPDRFSRLMGTSLALYMIGMSMSPTLVTLLPNFFFSFILAIAVLGLSLVYLVVFIPAATPRPTNEDGNSIGVCPEYTATDHISFFDPILYFYHEPVVLLPGLAIFFYNSAQAYLFPAIMVHAALKFGFTSIENGYIISIAAGTSSVYLLIVSYVLPKVYSTLRPEKHEEPDEDGHADFDTSNNNGGPPNVVRQHASDLFYAGVSMMSQFIVLPRLALVSTPSELYGLVVFIALGLAVPSFIKSYAVTVAGVKDSALAGLAVMESVGGLASPIILGTSQSLVGQGGVFFIASGLVGVAILSLTASSLVRR</sequence>
<protein>
    <submittedName>
        <fullName evidence="1">Uncharacterized protein</fullName>
    </submittedName>
</protein>
<dbReference type="Proteomes" id="UP001497700">
    <property type="component" value="Unassembled WGS sequence"/>
</dbReference>
<proteinExistence type="predicted"/>
<accession>A0ACB9YKE2</accession>
<keyword evidence="2" id="KW-1185">Reference proteome</keyword>
<evidence type="ECO:0000313" key="1">
    <source>
        <dbReference type="EMBL" id="KAI4859408.1"/>
    </source>
</evidence>
<gene>
    <name evidence="1" type="ORF">F4820DRAFT_439889</name>
</gene>
<name>A0ACB9YKE2_9PEZI</name>
<dbReference type="EMBL" id="MU393636">
    <property type="protein sequence ID" value="KAI4859408.1"/>
    <property type="molecule type" value="Genomic_DNA"/>
</dbReference>
<organism evidence="1 2">
    <name type="scientific">Hypoxylon rubiginosum</name>
    <dbReference type="NCBI Taxonomy" id="110542"/>
    <lineage>
        <taxon>Eukaryota</taxon>
        <taxon>Fungi</taxon>
        <taxon>Dikarya</taxon>
        <taxon>Ascomycota</taxon>
        <taxon>Pezizomycotina</taxon>
        <taxon>Sordariomycetes</taxon>
        <taxon>Xylariomycetidae</taxon>
        <taxon>Xylariales</taxon>
        <taxon>Hypoxylaceae</taxon>
        <taxon>Hypoxylon</taxon>
    </lineage>
</organism>